<evidence type="ECO:0000256" key="3">
    <source>
        <dbReference type="ARBA" id="ARBA00023004"/>
    </source>
</evidence>
<evidence type="ECO:0000259" key="5">
    <source>
        <dbReference type="PROSITE" id="PS51007"/>
    </source>
</evidence>
<dbReference type="Proteomes" id="UP000240505">
    <property type="component" value="Chromosome"/>
</dbReference>
<dbReference type="KEGG" id="masz:C9I28_15995"/>
<dbReference type="SUPFAM" id="SSF46626">
    <property type="entry name" value="Cytochrome c"/>
    <property type="match status" value="2"/>
</dbReference>
<evidence type="ECO:0000256" key="1">
    <source>
        <dbReference type="ARBA" id="ARBA00022617"/>
    </source>
</evidence>
<reference evidence="6 7" key="1">
    <citation type="submission" date="2018-03" db="EMBL/GenBank/DDBJ databases">
        <title>Massilia armeniaca sp. nov., isolated from desert soil.</title>
        <authorList>
            <person name="Huang H."/>
            <person name="Ren M."/>
        </authorList>
    </citation>
    <scope>NUCLEOTIDE SEQUENCE [LARGE SCALE GENOMIC DNA]</scope>
    <source>
        <strain evidence="6 7">ZMN-3</strain>
    </source>
</reference>
<feature type="domain" description="Cytochrome c" evidence="5">
    <location>
        <begin position="194"/>
        <end position="285"/>
    </location>
</feature>
<keyword evidence="7" id="KW-1185">Reference proteome</keyword>
<dbReference type="AlphaFoldDB" id="A0A2R4CBL0"/>
<gene>
    <name evidence="6" type="ORF">C9I28_15995</name>
</gene>
<evidence type="ECO:0000256" key="4">
    <source>
        <dbReference type="PROSITE-ProRule" id="PRU00433"/>
    </source>
</evidence>
<protein>
    <submittedName>
        <fullName evidence="6">Cytochrome C</fullName>
    </submittedName>
</protein>
<evidence type="ECO:0000313" key="6">
    <source>
        <dbReference type="EMBL" id="AVR96985.1"/>
    </source>
</evidence>
<dbReference type="OrthoDB" id="9765171at2"/>
<dbReference type="PANTHER" id="PTHR35008:SF4">
    <property type="entry name" value="BLL4482 PROTEIN"/>
    <property type="match status" value="1"/>
</dbReference>
<feature type="domain" description="Cytochrome c" evidence="5">
    <location>
        <begin position="80"/>
        <end position="166"/>
    </location>
</feature>
<dbReference type="InterPro" id="IPR036909">
    <property type="entry name" value="Cyt_c-like_dom_sf"/>
</dbReference>
<name>A0A2R4CBL0_9BURK</name>
<dbReference type="InterPro" id="IPR051459">
    <property type="entry name" value="Cytochrome_c-type_DH"/>
</dbReference>
<keyword evidence="2 4" id="KW-0479">Metal-binding</keyword>
<evidence type="ECO:0000313" key="7">
    <source>
        <dbReference type="Proteomes" id="UP000240505"/>
    </source>
</evidence>
<dbReference type="Gene3D" id="1.10.760.10">
    <property type="entry name" value="Cytochrome c-like domain"/>
    <property type="match status" value="2"/>
</dbReference>
<dbReference type="GO" id="GO:0020037">
    <property type="term" value="F:heme binding"/>
    <property type="evidence" value="ECO:0007669"/>
    <property type="project" value="InterPro"/>
</dbReference>
<dbReference type="PANTHER" id="PTHR35008">
    <property type="entry name" value="BLL4482 PROTEIN-RELATED"/>
    <property type="match status" value="1"/>
</dbReference>
<keyword evidence="3 4" id="KW-0408">Iron</keyword>
<evidence type="ECO:0000256" key="2">
    <source>
        <dbReference type="ARBA" id="ARBA00022723"/>
    </source>
</evidence>
<dbReference type="GO" id="GO:0046872">
    <property type="term" value="F:metal ion binding"/>
    <property type="evidence" value="ECO:0007669"/>
    <property type="project" value="UniProtKB-KW"/>
</dbReference>
<sequence>MTRPFRSHAVRVACASAGAALLGAAVLAALLGYAVFRGGWYDVAATRQHFQFVHTLLERAMQHSVAFHARAIEVPPPGEAAVLRGADLYTRHCQQCHGGPGVAPLPFAQSMQPVPGPLVDAARRWQPRELYYITRHGIKMSGMPAWGVRLSEPELWAVVAFLGRLPHLTAPGYRAMLAVAAPGTTTAATPLPAPDRERGRVALTQYACQSCHLIPGVTGPDTYVGPPLVDVARRSHLAGLLPNTPDNLARWIRVPQAVHPQTTMPTLGVSERDARDMAAYLLTTRQGSHE</sequence>
<dbReference type="GO" id="GO:0009055">
    <property type="term" value="F:electron transfer activity"/>
    <property type="evidence" value="ECO:0007669"/>
    <property type="project" value="InterPro"/>
</dbReference>
<keyword evidence="1 4" id="KW-0349">Heme</keyword>
<dbReference type="InterPro" id="IPR009056">
    <property type="entry name" value="Cyt_c-like_dom"/>
</dbReference>
<organism evidence="6 7">
    <name type="scientific">Pseudoduganella armeniaca</name>
    <dbReference type="NCBI Taxonomy" id="2072590"/>
    <lineage>
        <taxon>Bacteria</taxon>
        <taxon>Pseudomonadati</taxon>
        <taxon>Pseudomonadota</taxon>
        <taxon>Betaproteobacteria</taxon>
        <taxon>Burkholderiales</taxon>
        <taxon>Oxalobacteraceae</taxon>
        <taxon>Telluria group</taxon>
        <taxon>Pseudoduganella</taxon>
    </lineage>
</organism>
<dbReference type="Pfam" id="PF00034">
    <property type="entry name" value="Cytochrom_C"/>
    <property type="match status" value="1"/>
</dbReference>
<dbReference type="RefSeq" id="WP_107142334.1">
    <property type="nucleotide sequence ID" value="NZ_CP028324.1"/>
</dbReference>
<dbReference type="PROSITE" id="PS51007">
    <property type="entry name" value="CYTC"/>
    <property type="match status" value="2"/>
</dbReference>
<dbReference type="Pfam" id="PF13442">
    <property type="entry name" value="Cytochrome_CBB3"/>
    <property type="match status" value="1"/>
</dbReference>
<proteinExistence type="predicted"/>
<dbReference type="EMBL" id="CP028324">
    <property type="protein sequence ID" value="AVR96985.1"/>
    <property type="molecule type" value="Genomic_DNA"/>
</dbReference>
<accession>A0A2R4CBL0</accession>